<name>A0A9W9XCR2_9EURO</name>
<organism evidence="2 3">
    <name type="scientific">Penicillium diatomitis</name>
    <dbReference type="NCBI Taxonomy" id="2819901"/>
    <lineage>
        <taxon>Eukaryota</taxon>
        <taxon>Fungi</taxon>
        <taxon>Dikarya</taxon>
        <taxon>Ascomycota</taxon>
        <taxon>Pezizomycotina</taxon>
        <taxon>Eurotiomycetes</taxon>
        <taxon>Eurotiomycetidae</taxon>
        <taxon>Eurotiales</taxon>
        <taxon>Aspergillaceae</taxon>
        <taxon>Penicillium</taxon>
    </lineage>
</organism>
<evidence type="ECO:0000313" key="3">
    <source>
        <dbReference type="Proteomes" id="UP001148312"/>
    </source>
</evidence>
<dbReference type="RefSeq" id="XP_056790676.1">
    <property type="nucleotide sequence ID" value="XM_056933135.1"/>
</dbReference>
<dbReference type="GeneID" id="81623384"/>
<proteinExistence type="predicted"/>
<sequence length="88" mass="9514">MAFGMGGSAARVPMVFSRHRRSVAAEKNDSVRQAPEEQGFQGSTRASPFAGGCPVTRLLVDCQSESARTRKRRESIGDDGGAIGHYDW</sequence>
<dbReference type="Proteomes" id="UP001148312">
    <property type="component" value="Unassembled WGS sequence"/>
</dbReference>
<keyword evidence="3" id="KW-1185">Reference proteome</keyword>
<gene>
    <name evidence="2" type="ORF">N7539_003533</name>
</gene>
<dbReference type="EMBL" id="JAPWDQ010000004">
    <property type="protein sequence ID" value="KAJ5488643.1"/>
    <property type="molecule type" value="Genomic_DNA"/>
</dbReference>
<feature type="compositionally biased region" description="Gly residues" evidence="1">
    <location>
        <begin position="78"/>
        <end position="88"/>
    </location>
</feature>
<evidence type="ECO:0000313" key="2">
    <source>
        <dbReference type="EMBL" id="KAJ5488643.1"/>
    </source>
</evidence>
<evidence type="ECO:0000256" key="1">
    <source>
        <dbReference type="SAM" id="MobiDB-lite"/>
    </source>
</evidence>
<reference evidence="2" key="1">
    <citation type="submission" date="2022-12" db="EMBL/GenBank/DDBJ databases">
        <authorList>
            <person name="Petersen C."/>
        </authorList>
    </citation>
    <scope>NUCLEOTIDE SEQUENCE</scope>
    <source>
        <strain evidence="2">IBT 30728</strain>
    </source>
</reference>
<protein>
    <submittedName>
        <fullName evidence="2">Uncharacterized protein</fullName>
    </submittedName>
</protein>
<feature type="region of interest" description="Disordered" evidence="1">
    <location>
        <begin position="21"/>
        <end position="48"/>
    </location>
</feature>
<accession>A0A9W9XCR2</accession>
<comment type="caution">
    <text evidence="2">The sequence shown here is derived from an EMBL/GenBank/DDBJ whole genome shotgun (WGS) entry which is preliminary data.</text>
</comment>
<dbReference type="AlphaFoldDB" id="A0A9W9XCR2"/>
<reference evidence="2" key="2">
    <citation type="journal article" date="2023" name="IMA Fungus">
        <title>Comparative genomic study of the Penicillium genus elucidates a diverse pangenome and 15 lateral gene transfer events.</title>
        <authorList>
            <person name="Petersen C."/>
            <person name="Sorensen T."/>
            <person name="Nielsen M.R."/>
            <person name="Sondergaard T.E."/>
            <person name="Sorensen J.L."/>
            <person name="Fitzpatrick D.A."/>
            <person name="Frisvad J.C."/>
            <person name="Nielsen K.L."/>
        </authorList>
    </citation>
    <scope>NUCLEOTIDE SEQUENCE</scope>
    <source>
        <strain evidence="2">IBT 30728</strain>
    </source>
</reference>
<feature type="region of interest" description="Disordered" evidence="1">
    <location>
        <begin position="64"/>
        <end position="88"/>
    </location>
</feature>